<dbReference type="Proteomes" id="UP000179243">
    <property type="component" value="Unassembled WGS sequence"/>
</dbReference>
<proteinExistence type="predicted"/>
<dbReference type="InterPro" id="IPR042095">
    <property type="entry name" value="SUMF_sf"/>
</dbReference>
<protein>
    <recommendedName>
        <fullName evidence="2">Sulfatase-modifying factor enzyme-like domain-containing protein</fullName>
    </recommendedName>
</protein>
<organism evidence="3 4">
    <name type="scientific">Candidatus Raymondbacteria bacterium RIFOXYD12_FULL_49_13</name>
    <dbReference type="NCBI Taxonomy" id="1817890"/>
    <lineage>
        <taxon>Bacteria</taxon>
        <taxon>Raymondiibacteriota</taxon>
    </lineage>
</organism>
<gene>
    <name evidence="3" type="ORF">A2519_02340</name>
</gene>
<dbReference type="InterPro" id="IPR016187">
    <property type="entry name" value="CTDL_fold"/>
</dbReference>
<accession>A0A1F7FBH7</accession>
<dbReference type="AlphaFoldDB" id="A0A1F7FBH7"/>
<comment type="caution">
    <text evidence="3">The sequence shown here is derived from an EMBL/GenBank/DDBJ whole genome shotgun (WGS) entry which is preliminary data.</text>
</comment>
<dbReference type="Pfam" id="PF03781">
    <property type="entry name" value="FGE-sulfatase"/>
    <property type="match status" value="1"/>
</dbReference>
<dbReference type="EMBL" id="MFYX01000081">
    <property type="protein sequence ID" value="OGK03847.1"/>
    <property type="molecule type" value="Genomic_DNA"/>
</dbReference>
<dbReference type="InterPro" id="IPR005532">
    <property type="entry name" value="SUMF_dom"/>
</dbReference>
<evidence type="ECO:0000256" key="1">
    <source>
        <dbReference type="SAM" id="SignalP"/>
    </source>
</evidence>
<feature type="chain" id="PRO_5009528574" description="Sulfatase-modifying factor enzyme-like domain-containing protein" evidence="1">
    <location>
        <begin position="18"/>
        <end position="483"/>
    </location>
</feature>
<dbReference type="GO" id="GO:0120147">
    <property type="term" value="F:formylglycine-generating oxidase activity"/>
    <property type="evidence" value="ECO:0007669"/>
    <property type="project" value="TreeGrafter"/>
</dbReference>
<keyword evidence="1" id="KW-0732">Signal</keyword>
<dbReference type="PANTHER" id="PTHR23150:SF19">
    <property type="entry name" value="FORMYLGLYCINE-GENERATING ENZYME"/>
    <property type="match status" value="1"/>
</dbReference>
<feature type="signal peptide" evidence="1">
    <location>
        <begin position="1"/>
        <end position="17"/>
    </location>
</feature>
<evidence type="ECO:0000313" key="4">
    <source>
        <dbReference type="Proteomes" id="UP000179243"/>
    </source>
</evidence>
<evidence type="ECO:0000313" key="3">
    <source>
        <dbReference type="EMBL" id="OGK03847.1"/>
    </source>
</evidence>
<dbReference type="PANTHER" id="PTHR23150">
    <property type="entry name" value="SULFATASE MODIFYING FACTOR 1, 2"/>
    <property type="match status" value="1"/>
</dbReference>
<reference evidence="3 4" key="1">
    <citation type="journal article" date="2016" name="Nat. Commun.">
        <title>Thousands of microbial genomes shed light on interconnected biogeochemical processes in an aquifer system.</title>
        <authorList>
            <person name="Anantharaman K."/>
            <person name="Brown C.T."/>
            <person name="Hug L.A."/>
            <person name="Sharon I."/>
            <person name="Castelle C.J."/>
            <person name="Probst A.J."/>
            <person name="Thomas B.C."/>
            <person name="Singh A."/>
            <person name="Wilkins M.J."/>
            <person name="Karaoz U."/>
            <person name="Brodie E.L."/>
            <person name="Williams K.H."/>
            <person name="Hubbard S.S."/>
            <person name="Banfield J.F."/>
        </authorList>
    </citation>
    <scope>NUCLEOTIDE SEQUENCE [LARGE SCALE GENOMIC DNA]</scope>
</reference>
<dbReference type="Gene3D" id="3.90.1580.10">
    <property type="entry name" value="paralog of FGE (formylglycine-generating enzyme)"/>
    <property type="match status" value="1"/>
</dbReference>
<feature type="domain" description="Sulfatase-modifying factor enzyme-like" evidence="2">
    <location>
        <begin position="237"/>
        <end position="480"/>
    </location>
</feature>
<name>A0A1F7FBH7_UNCRA</name>
<evidence type="ECO:0000259" key="2">
    <source>
        <dbReference type="Pfam" id="PF03781"/>
    </source>
</evidence>
<sequence>MKTIILLVLLTVTLSLAQQLRVDSVTVDSVWNSDSSWYDGQGILQQRTSRDCFVGFKPMGQGMAQCYIALSIDSGNTWAPSPNPLIVLDNGIVTPSQCGTKGRVKLRVLGADRQNVVFRITGRQYKPVISGAPQRVTMGVFGTLTPGNSCEVTLKCNLDNVAQGQGFAPVAKVYWDGLGDGSWDDSTSTLNWVWQTTVPLGNAGQRRAVIAKAQDLNGLWSDPETLTVQFGLTRSLTMVSIPAGSFQMGDADYATPIHQVTLSAFKMGSTEVTQELYEDIMGVNPSAFDSGASWPVENVTWFDMVLFCNALSKVASKDTVYTYTGISGNPGDSCSDLAGISYDTSKSGYRLPTEAEWEYACRAGSTTKWYWSDTWSATADQYSWNSQNSNSMTHIVGGKTANAWGLYDMAGNVWEWVNDWYGSYGSAAQTNPTGAVGGSNRVLRGGSYFNGYGSGFNLRSGYRYDYDPYYRFNGIGFRVACRP</sequence>
<dbReference type="InterPro" id="IPR051043">
    <property type="entry name" value="Sulfatase_Mod_Factor_Kinase"/>
</dbReference>
<dbReference type="SUPFAM" id="SSF56436">
    <property type="entry name" value="C-type lectin-like"/>
    <property type="match status" value="1"/>
</dbReference>